<organism evidence="2 3">
    <name type="scientific">Rhizophlyctis rosea</name>
    <dbReference type="NCBI Taxonomy" id="64517"/>
    <lineage>
        <taxon>Eukaryota</taxon>
        <taxon>Fungi</taxon>
        <taxon>Fungi incertae sedis</taxon>
        <taxon>Chytridiomycota</taxon>
        <taxon>Chytridiomycota incertae sedis</taxon>
        <taxon>Chytridiomycetes</taxon>
        <taxon>Rhizophlyctidales</taxon>
        <taxon>Rhizophlyctidaceae</taxon>
        <taxon>Rhizophlyctis</taxon>
    </lineage>
</organism>
<dbReference type="Pfam" id="PF03452">
    <property type="entry name" value="Anp1"/>
    <property type="match status" value="1"/>
</dbReference>
<sequence length="322" mass="36455">MRFSAKLHPSLHKVSHFINADSALEDDAVQSNPGLPNVLLLTLVNDEKSWGGNRTFRDYLGMTHTFLFPRHHTSIGFLVSSLDEYNAMKATLKDTLSTTVPIPSPYGLYTGITLIYKPPFDNQIDRSQRHLNHAQKERRRLIARLRNYLLYSVLKEEHDWVLWMDADIVKVPPEAIGVIVDSGKDIVTLRCVSGSNGDYDQNAWRGPRVPPTPEQLQDLRKGGLYVPVRGEGSKGFWELMSSDPDERFRMEPLDSVGGTFLAVQAEIFRQGVAFPTLYVVGTEWDMVDGWDGIETEGLCFLARSIGRKCWGMPNLYVNHYAE</sequence>
<gene>
    <name evidence="2" type="ORF">HK097_011583</name>
</gene>
<proteinExistence type="inferred from homology"/>
<dbReference type="AlphaFoldDB" id="A0AAD5S988"/>
<reference evidence="2" key="1">
    <citation type="submission" date="2020-05" db="EMBL/GenBank/DDBJ databases">
        <title>Phylogenomic resolution of chytrid fungi.</title>
        <authorList>
            <person name="Stajich J.E."/>
            <person name="Amses K."/>
            <person name="Simmons R."/>
            <person name="Seto K."/>
            <person name="Myers J."/>
            <person name="Bonds A."/>
            <person name="Quandt C.A."/>
            <person name="Barry K."/>
            <person name="Liu P."/>
            <person name="Grigoriev I."/>
            <person name="Longcore J.E."/>
            <person name="James T.Y."/>
        </authorList>
    </citation>
    <scope>NUCLEOTIDE SEQUENCE</scope>
    <source>
        <strain evidence="2">JEL0318</strain>
    </source>
</reference>
<evidence type="ECO:0000313" key="2">
    <source>
        <dbReference type="EMBL" id="KAJ3047375.1"/>
    </source>
</evidence>
<comment type="similarity">
    <text evidence="1">Belongs to the ANP1/MMN9/VAN1 family.</text>
</comment>
<dbReference type="InterPro" id="IPR052086">
    <property type="entry name" value="Mannan_Polymerase_Subunit"/>
</dbReference>
<name>A0AAD5S988_9FUNG</name>
<protein>
    <submittedName>
        <fullName evidence="2">Uncharacterized protein</fullName>
    </submittedName>
</protein>
<dbReference type="EMBL" id="JADGJD010000973">
    <property type="protein sequence ID" value="KAJ3047375.1"/>
    <property type="molecule type" value="Genomic_DNA"/>
</dbReference>
<dbReference type="InterPro" id="IPR029044">
    <property type="entry name" value="Nucleotide-diphossugar_trans"/>
</dbReference>
<dbReference type="Gene3D" id="3.90.550.10">
    <property type="entry name" value="Spore Coat Polysaccharide Biosynthesis Protein SpsA, Chain A"/>
    <property type="match status" value="1"/>
</dbReference>
<dbReference type="PANTHER" id="PTHR43083">
    <property type="entry name" value="MANNAN POLYMERASE II"/>
    <property type="match status" value="1"/>
</dbReference>
<dbReference type="PANTHER" id="PTHR43083:SF6">
    <property type="entry name" value="MANNAN POLYMERASE COMPLEXES SUBUNIT MNN9"/>
    <property type="match status" value="1"/>
</dbReference>
<keyword evidence="3" id="KW-1185">Reference proteome</keyword>
<dbReference type="SUPFAM" id="SSF53448">
    <property type="entry name" value="Nucleotide-diphospho-sugar transferases"/>
    <property type="match status" value="1"/>
</dbReference>
<accession>A0AAD5S988</accession>
<dbReference type="Proteomes" id="UP001212841">
    <property type="component" value="Unassembled WGS sequence"/>
</dbReference>
<evidence type="ECO:0000313" key="3">
    <source>
        <dbReference type="Proteomes" id="UP001212841"/>
    </source>
</evidence>
<evidence type="ECO:0000256" key="1">
    <source>
        <dbReference type="ARBA" id="ARBA00037964"/>
    </source>
</evidence>
<comment type="caution">
    <text evidence="2">The sequence shown here is derived from an EMBL/GenBank/DDBJ whole genome shotgun (WGS) entry which is preliminary data.</text>
</comment>